<dbReference type="AlphaFoldDB" id="A0A8T2P927"/>
<sequence>MGSATAESANAMPASSGTTATAPQRLHHVCRVTGRSAVGGASASAGGASALSPALSGTPVRSAPPALMLVAQRGSASNAGSLAPGDSLTTRLANACARMRLSLWKR</sequence>
<comment type="caution">
    <text evidence="2">The sequence shown here is derived from an EMBL/GenBank/DDBJ whole genome shotgun (WGS) entry which is preliminary data.</text>
</comment>
<dbReference type="Proteomes" id="UP000824540">
    <property type="component" value="Unassembled WGS sequence"/>
</dbReference>
<feature type="region of interest" description="Disordered" evidence="1">
    <location>
        <begin position="38"/>
        <end position="57"/>
    </location>
</feature>
<evidence type="ECO:0000313" key="3">
    <source>
        <dbReference type="Proteomes" id="UP000824540"/>
    </source>
</evidence>
<accession>A0A8T2P927</accession>
<protein>
    <submittedName>
        <fullName evidence="2">Uncharacterized protein</fullName>
    </submittedName>
</protein>
<evidence type="ECO:0000256" key="1">
    <source>
        <dbReference type="SAM" id="MobiDB-lite"/>
    </source>
</evidence>
<reference evidence="2" key="1">
    <citation type="thesis" date="2021" institute="BYU ScholarsArchive" country="Provo, UT, USA">
        <title>Applications of and Algorithms for Genome Assembly and Genomic Analyses with an Emphasis on Marine Teleosts.</title>
        <authorList>
            <person name="Pickett B.D."/>
        </authorList>
    </citation>
    <scope>NUCLEOTIDE SEQUENCE</scope>
    <source>
        <strain evidence="2">HI-2016</strain>
    </source>
</reference>
<name>A0A8T2P927_9TELE</name>
<evidence type="ECO:0000313" key="2">
    <source>
        <dbReference type="EMBL" id="KAG9348749.1"/>
    </source>
</evidence>
<feature type="region of interest" description="Disordered" evidence="1">
    <location>
        <begin position="1"/>
        <end position="27"/>
    </location>
</feature>
<proteinExistence type="predicted"/>
<feature type="compositionally biased region" description="Polar residues" evidence="1">
    <location>
        <begin position="1"/>
        <end position="22"/>
    </location>
</feature>
<gene>
    <name evidence="2" type="ORF">JZ751_029066</name>
</gene>
<keyword evidence="3" id="KW-1185">Reference proteome</keyword>
<dbReference type="EMBL" id="JAFBMS010000010">
    <property type="protein sequence ID" value="KAG9348749.1"/>
    <property type="molecule type" value="Genomic_DNA"/>
</dbReference>
<organism evidence="2 3">
    <name type="scientific">Albula glossodonta</name>
    <name type="common">roundjaw bonefish</name>
    <dbReference type="NCBI Taxonomy" id="121402"/>
    <lineage>
        <taxon>Eukaryota</taxon>
        <taxon>Metazoa</taxon>
        <taxon>Chordata</taxon>
        <taxon>Craniata</taxon>
        <taxon>Vertebrata</taxon>
        <taxon>Euteleostomi</taxon>
        <taxon>Actinopterygii</taxon>
        <taxon>Neopterygii</taxon>
        <taxon>Teleostei</taxon>
        <taxon>Albuliformes</taxon>
        <taxon>Albulidae</taxon>
        <taxon>Albula</taxon>
    </lineage>
</organism>